<evidence type="ECO:0000256" key="4">
    <source>
        <dbReference type="SAM" id="SignalP"/>
    </source>
</evidence>
<keyword evidence="1" id="KW-0677">Repeat</keyword>
<keyword evidence="6" id="KW-1185">Reference proteome</keyword>
<dbReference type="PANTHER" id="PTHR44186">
    <property type="match status" value="1"/>
</dbReference>
<dbReference type="EMBL" id="JBHUHT010000031">
    <property type="protein sequence ID" value="MFD2098086.1"/>
    <property type="molecule type" value="Genomic_DNA"/>
</dbReference>
<dbReference type="InterPro" id="IPR011990">
    <property type="entry name" value="TPR-like_helical_dom_sf"/>
</dbReference>
<name>A0ABW4XR82_9GAMM</name>
<evidence type="ECO:0000256" key="2">
    <source>
        <dbReference type="ARBA" id="ARBA00022803"/>
    </source>
</evidence>
<dbReference type="SMART" id="SM00028">
    <property type="entry name" value="TPR"/>
    <property type="match status" value="5"/>
</dbReference>
<organism evidence="5 6">
    <name type="scientific">Corallincola platygyrae</name>
    <dbReference type="NCBI Taxonomy" id="1193278"/>
    <lineage>
        <taxon>Bacteria</taxon>
        <taxon>Pseudomonadati</taxon>
        <taxon>Pseudomonadota</taxon>
        <taxon>Gammaproteobacteria</taxon>
        <taxon>Alteromonadales</taxon>
        <taxon>Psychromonadaceae</taxon>
        <taxon>Corallincola</taxon>
    </lineage>
</organism>
<dbReference type="SUPFAM" id="SSF48452">
    <property type="entry name" value="TPR-like"/>
    <property type="match status" value="1"/>
</dbReference>
<feature type="chain" id="PRO_5047109050" evidence="4">
    <location>
        <begin position="30"/>
        <end position="427"/>
    </location>
</feature>
<comment type="caution">
    <text evidence="5">The sequence shown here is derived from an EMBL/GenBank/DDBJ whole genome shotgun (WGS) entry which is preliminary data.</text>
</comment>
<evidence type="ECO:0000313" key="5">
    <source>
        <dbReference type="EMBL" id="MFD2098086.1"/>
    </source>
</evidence>
<dbReference type="InterPro" id="IPR019734">
    <property type="entry name" value="TPR_rpt"/>
</dbReference>
<dbReference type="Gene3D" id="1.25.40.10">
    <property type="entry name" value="Tetratricopeptide repeat domain"/>
    <property type="match status" value="2"/>
</dbReference>
<dbReference type="RefSeq" id="WP_345342413.1">
    <property type="nucleotide sequence ID" value="NZ_BAABLI010000034.1"/>
</dbReference>
<protein>
    <submittedName>
        <fullName evidence="5">Tetratricopeptide repeat protein</fullName>
    </submittedName>
</protein>
<dbReference type="Proteomes" id="UP001597380">
    <property type="component" value="Unassembled WGS sequence"/>
</dbReference>
<feature type="repeat" description="TPR" evidence="3">
    <location>
        <begin position="338"/>
        <end position="371"/>
    </location>
</feature>
<dbReference type="PANTHER" id="PTHR44186:SF1">
    <property type="entry name" value="BARDET-BIEDL SYNDROME 4 PROTEIN"/>
    <property type="match status" value="1"/>
</dbReference>
<gene>
    <name evidence="5" type="ORF">ACFSJ3_19085</name>
</gene>
<accession>A0ABW4XR82</accession>
<evidence type="ECO:0000256" key="3">
    <source>
        <dbReference type="PROSITE-ProRule" id="PRU00339"/>
    </source>
</evidence>
<feature type="signal peptide" evidence="4">
    <location>
        <begin position="1"/>
        <end position="29"/>
    </location>
</feature>
<keyword evidence="4" id="KW-0732">Signal</keyword>
<dbReference type="PROSITE" id="PS50005">
    <property type="entry name" value="TPR"/>
    <property type="match status" value="1"/>
</dbReference>
<keyword evidence="2 3" id="KW-0802">TPR repeat</keyword>
<proteinExistence type="predicted"/>
<evidence type="ECO:0000256" key="1">
    <source>
        <dbReference type="ARBA" id="ARBA00022737"/>
    </source>
</evidence>
<reference evidence="6" key="1">
    <citation type="journal article" date="2019" name="Int. J. Syst. Evol. Microbiol.">
        <title>The Global Catalogue of Microorganisms (GCM) 10K type strain sequencing project: providing services to taxonomists for standard genome sequencing and annotation.</title>
        <authorList>
            <consortium name="The Broad Institute Genomics Platform"/>
            <consortium name="The Broad Institute Genome Sequencing Center for Infectious Disease"/>
            <person name="Wu L."/>
            <person name="Ma J."/>
        </authorList>
    </citation>
    <scope>NUCLEOTIDE SEQUENCE [LARGE SCALE GENOMIC DNA]</scope>
    <source>
        <strain evidence="6">CGMCC 1.10992</strain>
    </source>
</reference>
<evidence type="ECO:0000313" key="6">
    <source>
        <dbReference type="Proteomes" id="UP001597380"/>
    </source>
</evidence>
<dbReference type="Pfam" id="PF13432">
    <property type="entry name" value="TPR_16"/>
    <property type="match status" value="2"/>
</dbReference>
<sequence length="427" mass="48165">MHIKKNFVLGIALATAVAIGYVPSFDAAAADNKKDPVAEKHKKRKTQLLSPTVGKKVTRAFEAFSENNDIPAAIEILLDVKKKASKSYDKAYIDRFLGNMYALQEGQAGKAVELLKAAVAPDILNTAEQAQTLRLLADLQMQTEKYADAIASYDAWMEFTGKEETAVYLRKAQAYYQIGRFSDMIAPIDRAIAVSEKPEKNAYVLKLSSYYEQKDFKSSVRVLEQLVNIFPEDKRWWAQLGMFYMMVDEYEKALSTMELAYKQNYLEKPNEIKALAQLYATNGMPYKSAQIQEKYLSSGLLEKDEQSLSVLANTWHSAKEIKKAAEYYQAVAELTGDPSYWRKLANLHLQSQAYGDAAVAYEKALELGAKNPGRIYMSLVEAYLYKGDYRKAYASVLKAKEYPKTKKSATSWTAYIREKAGRNGVKL</sequence>